<dbReference type="Pfam" id="PF06456">
    <property type="entry name" value="Arfaptin"/>
    <property type="match status" value="1"/>
</dbReference>
<keyword evidence="7" id="KW-0770">Synapse</keyword>
<reference evidence="12" key="3">
    <citation type="submission" date="2019-06" db="EMBL/GenBank/DDBJ databases">
        <authorList>
            <person name="Poynton C."/>
            <person name="Hasenbein S."/>
            <person name="Benoit J.B."/>
            <person name="Sepulveda M.S."/>
            <person name="Poelchau M.F."/>
            <person name="Murali S.C."/>
            <person name="Chen S."/>
            <person name="Glastad K.M."/>
            <person name="Werren J.H."/>
            <person name="Vineis J.H."/>
            <person name="Bowen J.L."/>
            <person name="Friedrich M."/>
            <person name="Jones J."/>
            <person name="Robertson H.M."/>
            <person name="Feyereisen R."/>
            <person name="Mechler-Hickson A."/>
            <person name="Mathers N."/>
            <person name="Lee C.E."/>
            <person name="Colbourne J.K."/>
            <person name="Biales A."/>
            <person name="Johnston J.S."/>
            <person name="Wellborn G.A."/>
            <person name="Rosendale A.J."/>
            <person name="Cridge A.G."/>
            <person name="Munoz-Torres M.C."/>
            <person name="Bain P.A."/>
            <person name="Manny A.R."/>
            <person name="Major K.M."/>
            <person name="Lambert F.N."/>
            <person name="Vulpe C.D."/>
            <person name="Tuck P."/>
            <person name="Blalock B.J."/>
            <person name="Lin Y.-Y."/>
            <person name="Smith M.E."/>
            <person name="Ochoa-Acuna H."/>
            <person name="Chen M.-J.M."/>
            <person name="Childers C.P."/>
            <person name="Qu J."/>
            <person name="Dugan S."/>
            <person name="Lee S.L."/>
            <person name="Chao H."/>
            <person name="Dinh H."/>
            <person name="Han Y."/>
            <person name="Doddapaneni H."/>
            <person name="Worley K.C."/>
            <person name="Muzny D.M."/>
            <person name="Gibbs R.A."/>
            <person name="Richards S."/>
        </authorList>
    </citation>
    <scope>NUCLEOTIDE SEQUENCE</scope>
    <source>
        <strain evidence="12">HAZT.00-mixed</strain>
        <tissue evidence="12">Whole organism</tissue>
    </source>
</reference>
<dbReference type="PANTHER" id="PTHR12141">
    <property type="entry name" value="ARFAPTIN-RELATED"/>
    <property type="match status" value="1"/>
</dbReference>
<dbReference type="InterPro" id="IPR030798">
    <property type="entry name" value="Arfaptin_fam"/>
</dbReference>
<dbReference type="AlphaFoldDB" id="A0A6A0GZ63"/>
<evidence type="ECO:0000256" key="9">
    <source>
        <dbReference type="ARBA" id="ARBA00023212"/>
    </source>
</evidence>
<proteinExistence type="predicted"/>
<dbReference type="GO" id="GO:0008021">
    <property type="term" value="C:synaptic vesicle"/>
    <property type="evidence" value="ECO:0007669"/>
    <property type="project" value="TreeGrafter"/>
</dbReference>
<evidence type="ECO:0000256" key="4">
    <source>
        <dbReference type="ARBA" id="ARBA00022553"/>
    </source>
</evidence>
<dbReference type="GO" id="GO:0019904">
    <property type="term" value="F:protein domain specific binding"/>
    <property type="evidence" value="ECO:0007669"/>
    <property type="project" value="InterPro"/>
</dbReference>
<dbReference type="GO" id="GO:0097062">
    <property type="term" value="P:dendritic spine maintenance"/>
    <property type="evidence" value="ECO:0007669"/>
    <property type="project" value="TreeGrafter"/>
</dbReference>
<name>A0A6A0GZ63_HYAAZ</name>
<dbReference type="InterPro" id="IPR037959">
    <property type="entry name" value="PICK1_BAR"/>
</dbReference>
<dbReference type="GO" id="GO:0005080">
    <property type="term" value="F:protein kinase C binding"/>
    <property type="evidence" value="ECO:0007669"/>
    <property type="project" value="TreeGrafter"/>
</dbReference>
<dbReference type="GO" id="GO:0006886">
    <property type="term" value="P:intracellular protein transport"/>
    <property type="evidence" value="ECO:0007669"/>
    <property type="project" value="TreeGrafter"/>
</dbReference>
<dbReference type="GO" id="GO:0005543">
    <property type="term" value="F:phospholipid binding"/>
    <property type="evidence" value="ECO:0007669"/>
    <property type="project" value="TreeGrafter"/>
</dbReference>
<dbReference type="GO" id="GO:0098842">
    <property type="term" value="C:postsynaptic early endosome"/>
    <property type="evidence" value="ECO:0007669"/>
    <property type="project" value="TreeGrafter"/>
</dbReference>
<feature type="domain" description="AH" evidence="11">
    <location>
        <begin position="51"/>
        <end position="264"/>
    </location>
</feature>
<protein>
    <recommendedName>
        <fullName evidence="11">AH domain-containing protein</fullName>
    </recommendedName>
</protein>
<keyword evidence="3" id="KW-0963">Cytoplasm</keyword>
<dbReference type="GO" id="GO:0043005">
    <property type="term" value="C:neuron projection"/>
    <property type="evidence" value="ECO:0007669"/>
    <property type="project" value="TreeGrafter"/>
</dbReference>
<keyword evidence="9" id="KW-0206">Cytoskeleton</keyword>
<gene>
    <name evidence="12" type="ORF">HAZT_HAZT012273</name>
</gene>
<evidence type="ECO:0000256" key="8">
    <source>
        <dbReference type="ARBA" id="ARBA00023136"/>
    </source>
</evidence>
<keyword evidence="5" id="KW-0479">Metal-binding</keyword>
<keyword evidence="4" id="KW-0597">Phosphoprotein</keyword>
<evidence type="ECO:0000256" key="6">
    <source>
        <dbReference type="ARBA" id="ARBA00022833"/>
    </source>
</evidence>
<evidence type="ECO:0000256" key="7">
    <source>
        <dbReference type="ARBA" id="ARBA00023018"/>
    </source>
</evidence>
<dbReference type="GO" id="GO:0043113">
    <property type="term" value="P:receptor clustering"/>
    <property type="evidence" value="ECO:0007669"/>
    <property type="project" value="TreeGrafter"/>
</dbReference>
<dbReference type="EMBL" id="JQDR03011305">
    <property type="protein sequence ID" value="KAA0192917.1"/>
    <property type="molecule type" value="Genomic_DNA"/>
</dbReference>
<dbReference type="OrthoDB" id="5917245at2759"/>
<feature type="non-terminal residue" evidence="12">
    <location>
        <position position="332"/>
    </location>
</feature>
<evidence type="ECO:0000256" key="2">
    <source>
        <dbReference type="ARBA" id="ARBA00004245"/>
    </source>
</evidence>
<dbReference type="GO" id="GO:0005886">
    <property type="term" value="C:plasma membrane"/>
    <property type="evidence" value="ECO:0007669"/>
    <property type="project" value="GOC"/>
</dbReference>
<dbReference type="GO" id="GO:0032588">
    <property type="term" value="C:trans-Golgi network membrane"/>
    <property type="evidence" value="ECO:0007669"/>
    <property type="project" value="TreeGrafter"/>
</dbReference>
<evidence type="ECO:0000256" key="3">
    <source>
        <dbReference type="ARBA" id="ARBA00022490"/>
    </source>
</evidence>
<sequence>MGSVTIHYNKLHPDPKQGKSLDIVLKKVKHRLVESMSSSTADAFGLSRAILCNDALVKKLEDLDKAEEMYRALIDHAKLVFKAFFDLIQVFKNFGDIFCRIGVREIQQSANEAFNQFGEAHRMMEKYGIQMLKRLKPILGDLGTYLHKAIPDTRLTIKRYADIKFEYLSYCLKVKEMDDEEIQFAQLQEPLYRVETGNYEYRLILRCRQEARSGFARLRSDVLVKLELLDSKHVQHLTTQLTRLVSLLASYHTQCQQLMHDKHWFPIELDLAGTTLYNAQDTYEDEDEARYSYGFSCSAKDEPAKMKSRGVVSYGKSRWCLDISEFGCTERY</sequence>
<dbReference type="InterPro" id="IPR027267">
    <property type="entry name" value="AH/BAR_dom_sf"/>
</dbReference>
<dbReference type="SMART" id="SM01015">
    <property type="entry name" value="Arfaptin"/>
    <property type="match status" value="1"/>
</dbReference>
<dbReference type="CDD" id="cd07659">
    <property type="entry name" value="BAR_PICK1"/>
    <property type="match status" value="1"/>
</dbReference>
<organism evidence="12">
    <name type="scientific">Hyalella azteca</name>
    <name type="common">Amphipod</name>
    <dbReference type="NCBI Taxonomy" id="294128"/>
    <lineage>
        <taxon>Eukaryota</taxon>
        <taxon>Metazoa</taxon>
        <taxon>Ecdysozoa</taxon>
        <taxon>Arthropoda</taxon>
        <taxon>Crustacea</taxon>
        <taxon>Multicrustacea</taxon>
        <taxon>Malacostraca</taxon>
        <taxon>Eumalacostraca</taxon>
        <taxon>Peracarida</taxon>
        <taxon>Amphipoda</taxon>
        <taxon>Senticaudata</taxon>
        <taxon>Talitrida</taxon>
        <taxon>Talitroidea</taxon>
        <taxon>Hyalellidae</taxon>
        <taxon>Hyalella</taxon>
    </lineage>
</organism>
<accession>A0A6A0GZ63</accession>
<dbReference type="GO" id="GO:0014069">
    <property type="term" value="C:postsynaptic density"/>
    <property type="evidence" value="ECO:0007669"/>
    <property type="project" value="UniProtKB-SubCell"/>
</dbReference>
<reference evidence="12" key="1">
    <citation type="submission" date="2014-08" db="EMBL/GenBank/DDBJ databases">
        <authorList>
            <person name="Murali S."/>
            <person name="Richards S."/>
            <person name="Bandaranaike D."/>
            <person name="Bellair M."/>
            <person name="Blankenburg K."/>
            <person name="Chao H."/>
            <person name="Dinh H."/>
            <person name="Doddapaneni H."/>
            <person name="Dugan-Rocha S."/>
            <person name="Elkadiri S."/>
            <person name="Gnanaolivu R."/>
            <person name="Hughes D."/>
            <person name="Lee S."/>
            <person name="Li M."/>
            <person name="Ming W."/>
            <person name="Munidasa M."/>
            <person name="Muniz J."/>
            <person name="Nguyen L."/>
            <person name="Osuji N."/>
            <person name="Pu L.-L."/>
            <person name="Puazo M."/>
            <person name="Skinner E."/>
            <person name="Qu C."/>
            <person name="Quiroz J."/>
            <person name="Raj R."/>
            <person name="Weissenberger G."/>
            <person name="Xin Y."/>
            <person name="Zou X."/>
            <person name="Han Y."/>
            <person name="Worley K."/>
            <person name="Muzny D."/>
            <person name="Gibbs R."/>
        </authorList>
    </citation>
    <scope>NUCLEOTIDE SEQUENCE</scope>
    <source>
        <strain evidence="12">HAZT.00-mixed</strain>
        <tissue evidence="12">Whole organism</tissue>
    </source>
</reference>
<dbReference type="PANTHER" id="PTHR12141:SF1">
    <property type="entry name" value="PRKCA-BINDING PROTEIN"/>
    <property type="match status" value="1"/>
</dbReference>
<comment type="subcellular location">
    <subcellularLocation>
        <location evidence="2">Cytoplasm</location>
        <location evidence="2">Cytoskeleton</location>
    </subcellularLocation>
    <subcellularLocation>
        <location evidence="1">Membrane</location>
        <topology evidence="1">Peripheral membrane protein</topology>
    </subcellularLocation>
    <subcellularLocation>
        <location evidence="10">Postsynaptic density</location>
    </subcellularLocation>
</comment>
<dbReference type="GO" id="GO:0046872">
    <property type="term" value="F:metal ion binding"/>
    <property type="evidence" value="ECO:0007669"/>
    <property type="project" value="UniProtKB-KW"/>
</dbReference>
<evidence type="ECO:0000256" key="5">
    <source>
        <dbReference type="ARBA" id="ARBA00022723"/>
    </source>
</evidence>
<dbReference type="GO" id="GO:0034315">
    <property type="term" value="P:regulation of Arp2/3 complex-mediated actin nucleation"/>
    <property type="evidence" value="ECO:0007669"/>
    <property type="project" value="TreeGrafter"/>
</dbReference>
<evidence type="ECO:0000259" key="11">
    <source>
        <dbReference type="PROSITE" id="PS50870"/>
    </source>
</evidence>
<dbReference type="Proteomes" id="UP000711488">
    <property type="component" value="Unassembled WGS sequence"/>
</dbReference>
<reference evidence="12" key="2">
    <citation type="journal article" date="2018" name="Environ. Sci. Technol.">
        <title>The Toxicogenome of Hyalella azteca: A Model for Sediment Ecotoxicology and Evolutionary Toxicology.</title>
        <authorList>
            <person name="Poynton H.C."/>
            <person name="Hasenbein S."/>
            <person name="Benoit J.B."/>
            <person name="Sepulveda M.S."/>
            <person name="Poelchau M.F."/>
            <person name="Hughes D.S.T."/>
            <person name="Murali S.C."/>
            <person name="Chen S."/>
            <person name="Glastad K.M."/>
            <person name="Goodisman M.A.D."/>
            <person name="Werren J.H."/>
            <person name="Vineis J.H."/>
            <person name="Bowen J.L."/>
            <person name="Friedrich M."/>
            <person name="Jones J."/>
            <person name="Robertson H.M."/>
            <person name="Feyereisen R."/>
            <person name="Mechler-Hickson A."/>
            <person name="Mathers N."/>
            <person name="Lee C.E."/>
            <person name="Colbourne J.K."/>
            <person name="Biales A."/>
            <person name="Johnston J.S."/>
            <person name="Wellborn G.A."/>
            <person name="Rosendale A.J."/>
            <person name="Cridge A.G."/>
            <person name="Munoz-Torres M.C."/>
            <person name="Bain P.A."/>
            <person name="Manny A.R."/>
            <person name="Major K.M."/>
            <person name="Lambert F.N."/>
            <person name="Vulpe C.D."/>
            <person name="Tuck P."/>
            <person name="Blalock B.J."/>
            <person name="Lin Y.Y."/>
            <person name="Smith M.E."/>
            <person name="Ochoa-Acuna H."/>
            <person name="Chen M.M."/>
            <person name="Childers C.P."/>
            <person name="Qu J."/>
            <person name="Dugan S."/>
            <person name="Lee S.L."/>
            <person name="Chao H."/>
            <person name="Dinh H."/>
            <person name="Han Y."/>
            <person name="Doddapaneni H."/>
            <person name="Worley K.C."/>
            <person name="Muzny D.M."/>
            <person name="Gibbs R.A."/>
            <person name="Richards S."/>
        </authorList>
    </citation>
    <scope>NUCLEOTIDE SEQUENCE</scope>
    <source>
        <strain evidence="12">HAZT.00-mixed</strain>
        <tissue evidence="12">Whole organism</tissue>
    </source>
</reference>
<evidence type="ECO:0000313" key="12">
    <source>
        <dbReference type="EMBL" id="KAA0192917.1"/>
    </source>
</evidence>
<evidence type="ECO:0000256" key="1">
    <source>
        <dbReference type="ARBA" id="ARBA00004170"/>
    </source>
</evidence>
<dbReference type="FunFam" id="1.20.1270.60:FF:000023">
    <property type="entry name" value="Interacting with PRKCA"/>
    <property type="match status" value="1"/>
</dbReference>
<keyword evidence="6" id="KW-0862">Zinc</keyword>
<keyword evidence="8" id="KW-0472">Membrane</keyword>
<dbReference type="InterPro" id="IPR010504">
    <property type="entry name" value="AH_dom"/>
</dbReference>
<evidence type="ECO:0000256" key="10">
    <source>
        <dbReference type="ARBA" id="ARBA00034105"/>
    </source>
</evidence>
<dbReference type="PROSITE" id="PS50870">
    <property type="entry name" value="AH"/>
    <property type="match status" value="1"/>
</dbReference>
<dbReference type="Gene3D" id="1.20.1270.60">
    <property type="entry name" value="Arfaptin homology (AH) domain/BAR domain"/>
    <property type="match status" value="1"/>
</dbReference>
<dbReference type="GO" id="GO:0005856">
    <property type="term" value="C:cytoskeleton"/>
    <property type="evidence" value="ECO:0007669"/>
    <property type="project" value="UniProtKB-SubCell"/>
</dbReference>
<comment type="caution">
    <text evidence="12">The sequence shown here is derived from an EMBL/GenBank/DDBJ whole genome shotgun (WGS) entry which is preliminary data.</text>
</comment>
<dbReference type="SUPFAM" id="SSF103657">
    <property type="entry name" value="BAR/IMD domain-like"/>
    <property type="match status" value="1"/>
</dbReference>
<dbReference type="GO" id="GO:0002092">
    <property type="term" value="P:positive regulation of receptor internalization"/>
    <property type="evidence" value="ECO:0007669"/>
    <property type="project" value="TreeGrafter"/>
</dbReference>